<reference evidence="2 3" key="1">
    <citation type="submission" date="2023-05" db="EMBL/GenBank/DDBJ databases">
        <title>Lithophilousrod everest ZFBP1038 complete genpme.</title>
        <authorList>
            <person name="Tian M."/>
        </authorList>
    </citation>
    <scope>NUCLEOTIDE SEQUENCE [LARGE SCALE GENOMIC DNA]</scope>
    <source>
        <strain evidence="2 3">ZFBP1038</strain>
    </source>
</reference>
<dbReference type="Proteomes" id="UP001209083">
    <property type="component" value="Chromosome"/>
</dbReference>
<dbReference type="InterPro" id="IPR022272">
    <property type="entry name" value="Lipocalin_CS"/>
</dbReference>
<organism evidence="2 3">
    <name type="scientific">Saxibacter everestensis</name>
    <dbReference type="NCBI Taxonomy" id="2909229"/>
    <lineage>
        <taxon>Bacteria</taxon>
        <taxon>Bacillati</taxon>
        <taxon>Actinomycetota</taxon>
        <taxon>Actinomycetes</taxon>
        <taxon>Micrococcales</taxon>
        <taxon>Brevibacteriaceae</taxon>
        <taxon>Saxibacter</taxon>
    </lineage>
</organism>
<feature type="region of interest" description="Disordered" evidence="1">
    <location>
        <begin position="1"/>
        <end position="20"/>
    </location>
</feature>
<dbReference type="EMBL" id="CP090958">
    <property type="protein sequence ID" value="WGW11705.1"/>
    <property type="molecule type" value="Genomic_DNA"/>
</dbReference>
<dbReference type="PROSITE" id="PS00213">
    <property type="entry name" value="LIPOCALIN"/>
    <property type="match status" value="1"/>
</dbReference>
<sequence length="200" mass="21493">MSVFGKFKERREEHSREARGPVAAWAREQGWYVADPPDATIQYPSQVLAPQLHPKVCNLVVGDLAQQGFTAQSWEADAPNIGGFAFNGRWHVLVTAARENLPRMAAVAKDEIGMATTAVPRDLGGGPLVKSGELSHFGGDPEALQRLAPLGPTLAATRMWLVLAPGSVSIHGPGEPDLDELQQRLQLTRDVAAAFGAQLD</sequence>
<gene>
    <name evidence="2" type="ORF">LWF01_16665</name>
</gene>
<feature type="compositionally biased region" description="Basic and acidic residues" evidence="1">
    <location>
        <begin position="1"/>
        <end position="19"/>
    </location>
</feature>
<name>A0ABY8QU45_9MICO</name>
<accession>A0ABY8QU45</accession>
<keyword evidence="3" id="KW-1185">Reference proteome</keyword>
<evidence type="ECO:0000313" key="3">
    <source>
        <dbReference type="Proteomes" id="UP001209083"/>
    </source>
</evidence>
<evidence type="ECO:0000313" key="2">
    <source>
        <dbReference type="EMBL" id="WGW11705.1"/>
    </source>
</evidence>
<proteinExistence type="predicted"/>
<dbReference type="RefSeq" id="WP_349638495.1">
    <property type="nucleotide sequence ID" value="NZ_CP090958.1"/>
</dbReference>
<protein>
    <submittedName>
        <fullName evidence="2">Uncharacterized protein</fullName>
    </submittedName>
</protein>
<evidence type="ECO:0000256" key="1">
    <source>
        <dbReference type="SAM" id="MobiDB-lite"/>
    </source>
</evidence>